<accession>A0A0F9SNW8</accession>
<evidence type="ECO:0000313" key="1">
    <source>
        <dbReference type="EMBL" id="KKN38631.1"/>
    </source>
</evidence>
<name>A0A0F9SNW8_9ZZZZ</name>
<reference evidence="1" key="1">
    <citation type="journal article" date="2015" name="Nature">
        <title>Complex archaea that bridge the gap between prokaryotes and eukaryotes.</title>
        <authorList>
            <person name="Spang A."/>
            <person name="Saw J.H."/>
            <person name="Jorgensen S.L."/>
            <person name="Zaremba-Niedzwiedzka K."/>
            <person name="Martijn J."/>
            <person name="Lind A.E."/>
            <person name="van Eijk R."/>
            <person name="Schleper C."/>
            <person name="Guy L."/>
            <person name="Ettema T.J."/>
        </authorList>
    </citation>
    <scope>NUCLEOTIDE SEQUENCE</scope>
</reference>
<comment type="caution">
    <text evidence="1">The sequence shown here is derived from an EMBL/GenBank/DDBJ whole genome shotgun (WGS) entry which is preliminary data.</text>
</comment>
<dbReference type="AlphaFoldDB" id="A0A0F9SNW8"/>
<dbReference type="EMBL" id="LAZR01001815">
    <property type="protein sequence ID" value="KKN38631.1"/>
    <property type="molecule type" value="Genomic_DNA"/>
</dbReference>
<proteinExistence type="predicted"/>
<protein>
    <submittedName>
        <fullName evidence="1">Uncharacterized protein</fullName>
    </submittedName>
</protein>
<sequence length="107" mass="12443">MSDKCKCMKPPFFYLDFDSIDIGEDGLGEITVDTCKRCGTKWIKYLIEEPQLTKSGRWWRALIGKNEENKISANTPKTYIENQDWCFVGGSYFDGEVHKKERPICIH</sequence>
<gene>
    <name evidence="1" type="ORF">LCGC14_0751620</name>
</gene>
<organism evidence="1">
    <name type="scientific">marine sediment metagenome</name>
    <dbReference type="NCBI Taxonomy" id="412755"/>
    <lineage>
        <taxon>unclassified sequences</taxon>
        <taxon>metagenomes</taxon>
        <taxon>ecological metagenomes</taxon>
    </lineage>
</organism>